<organism evidence="5">
    <name type="scientific">Zea mays</name>
    <name type="common">Maize</name>
    <dbReference type="NCBI Taxonomy" id="4577"/>
    <lineage>
        <taxon>Eukaryota</taxon>
        <taxon>Viridiplantae</taxon>
        <taxon>Streptophyta</taxon>
        <taxon>Embryophyta</taxon>
        <taxon>Tracheophyta</taxon>
        <taxon>Spermatophyta</taxon>
        <taxon>Magnoliopsida</taxon>
        <taxon>Liliopsida</taxon>
        <taxon>Poales</taxon>
        <taxon>Poaceae</taxon>
        <taxon>PACMAD clade</taxon>
        <taxon>Panicoideae</taxon>
        <taxon>Andropogonodae</taxon>
        <taxon>Andropogoneae</taxon>
        <taxon>Tripsacinae</taxon>
        <taxon>Zea</taxon>
    </lineage>
</organism>
<dbReference type="SUPFAM" id="SSF52540">
    <property type="entry name" value="P-loop containing nucleoside triphosphate hydrolases"/>
    <property type="match status" value="1"/>
</dbReference>
<comment type="caution">
    <text evidence="5">The sequence shown here is derived from an EMBL/GenBank/DDBJ whole genome shotgun (WGS) entry which is preliminary data.</text>
</comment>
<feature type="repeat" description="TPR" evidence="2">
    <location>
        <begin position="98"/>
        <end position="131"/>
    </location>
</feature>
<protein>
    <submittedName>
        <fullName evidence="5">DnaJ protein P58IPK B</fullName>
    </submittedName>
</protein>
<feature type="region of interest" description="Disordered" evidence="3">
    <location>
        <begin position="286"/>
        <end position="322"/>
    </location>
</feature>
<feature type="domain" description="NB-ARC" evidence="4">
    <location>
        <begin position="331"/>
        <end position="425"/>
    </location>
</feature>
<keyword evidence="1" id="KW-0677">Repeat</keyword>
<sequence>MEIHVSSSGVLADTNDDDCESRRPLLLRTPASVECYSVSAAVFRYEEAEKDYNKHLELNLGSASVAKLLKAKALLALKDYSSVISETGFILKANEDNLDALLLRGRAYYYLADHDVASRHYQKGLRLDPEHSELKKAYFGYGGGGHETMELGASVSMSILEKLVQSCSFPDSWRRPPDAEVQALIRYLEELRAYVLDLSKEDEDEDDSATSSSTLKMSLTSQLQELCYDAEDYLEMAQHSRGGCSWQISWVRSKATRQRPALISAKDLSGLISRVKPAKEIAQAYIESASSRTTTKENGPRPQEEPAKSSSRRAVYSDDTLQPDSHDEQLVRLLALESDQQLKTVAIHGLPGVGKTTLARRLYHCYEGRFHCGAFLRASRNLQDTTRLLATMLSKIKGQQGCRYWGGSGDEQDLIDSIRQHLQGKS</sequence>
<evidence type="ECO:0000256" key="1">
    <source>
        <dbReference type="ARBA" id="ARBA00022737"/>
    </source>
</evidence>
<dbReference type="EMBL" id="NCVQ01000005">
    <property type="protein sequence ID" value="PWZ28444.1"/>
    <property type="molecule type" value="Genomic_DNA"/>
</dbReference>
<dbReference type="Gene3D" id="3.40.50.300">
    <property type="entry name" value="P-loop containing nucleotide triphosphate hydrolases"/>
    <property type="match status" value="1"/>
</dbReference>
<dbReference type="ExpressionAtlas" id="A0A3L6F593">
    <property type="expression patterns" value="baseline and differential"/>
</dbReference>
<name>A0A3L6F593_MAIZE</name>
<dbReference type="SUPFAM" id="SSF48452">
    <property type="entry name" value="TPR-like"/>
    <property type="match status" value="1"/>
</dbReference>
<dbReference type="PANTHER" id="PTHR45188">
    <property type="entry name" value="DNAJ PROTEIN P58IPK HOMOLOG"/>
    <property type="match status" value="1"/>
</dbReference>
<dbReference type="GO" id="GO:0043531">
    <property type="term" value="F:ADP binding"/>
    <property type="evidence" value="ECO:0007669"/>
    <property type="project" value="InterPro"/>
</dbReference>
<dbReference type="PANTHER" id="PTHR45188:SF2">
    <property type="entry name" value="DNAJ HOMOLOG SUBFAMILY C MEMBER 7"/>
    <property type="match status" value="1"/>
</dbReference>
<dbReference type="Gene3D" id="1.25.40.10">
    <property type="entry name" value="Tetratricopeptide repeat domain"/>
    <property type="match status" value="1"/>
</dbReference>
<dbReference type="AlphaFoldDB" id="A0A3L6F593"/>
<accession>A0A3L6F593</accession>
<reference evidence="5" key="1">
    <citation type="journal article" date="2018" name="Nat. Genet.">
        <title>Extensive intraspecific gene order and gene structural variations between Mo17 and other maize genomes.</title>
        <authorList>
            <person name="Sun S."/>
            <person name="Zhou Y."/>
            <person name="Chen J."/>
            <person name="Shi J."/>
            <person name="Zhao H."/>
            <person name="Zhao H."/>
            <person name="Song W."/>
            <person name="Zhang M."/>
            <person name="Cui Y."/>
            <person name="Dong X."/>
            <person name="Liu H."/>
            <person name="Ma X."/>
            <person name="Jiao Y."/>
            <person name="Wang B."/>
            <person name="Wei X."/>
            <person name="Stein J.C."/>
            <person name="Glaubitz J.C."/>
            <person name="Lu F."/>
            <person name="Yu G."/>
            <person name="Liang C."/>
            <person name="Fengler K."/>
            <person name="Li B."/>
            <person name="Rafalski A."/>
            <person name="Schnable P.S."/>
            <person name="Ware D.H."/>
            <person name="Buckler E.S."/>
            <person name="Lai J."/>
        </authorList>
    </citation>
    <scope>NUCLEOTIDE SEQUENCE [LARGE SCALE GENOMIC DNA]</scope>
    <source>
        <tissue evidence="5">Seedling</tissue>
    </source>
</reference>
<dbReference type="Proteomes" id="UP000251960">
    <property type="component" value="Chromosome 4"/>
</dbReference>
<keyword evidence="2" id="KW-0802">TPR repeat</keyword>
<dbReference type="SMART" id="SM00028">
    <property type="entry name" value="TPR"/>
    <property type="match status" value="1"/>
</dbReference>
<proteinExistence type="predicted"/>
<evidence type="ECO:0000256" key="3">
    <source>
        <dbReference type="SAM" id="MobiDB-lite"/>
    </source>
</evidence>
<evidence type="ECO:0000259" key="4">
    <source>
        <dbReference type="Pfam" id="PF00931"/>
    </source>
</evidence>
<dbReference type="InterPro" id="IPR019734">
    <property type="entry name" value="TPR_rpt"/>
</dbReference>
<dbReference type="Pfam" id="PF00931">
    <property type="entry name" value="NB-ARC"/>
    <property type="match status" value="1"/>
</dbReference>
<dbReference type="InterPro" id="IPR002182">
    <property type="entry name" value="NB-ARC"/>
</dbReference>
<evidence type="ECO:0000313" key="5">
    <source>
        <dbReference type="EMBL" id="PWZ28444.1"/>
    </source>
</evidence>
<dbReference type="PROSITE" id="PS50005">
    <property type="entry name" value="TPR"/>
    <property type="match status" value="1"/>
</dbReference>
<gene>
    <name evidence="5" type="primary">P58B_1</name>
    <name evidence="5" type="ORF">Zm00014a_027901</name>
</gene>
<evidence type="ECO:0000256" key="2">
    <source>
        <dbReference type="PROSITE-ProRule" id="PRU00339"/>
    </source>
</evidence>
<dbReference type="InterPro" id="IPR011990">
    <property type="entry name" value="TPR-like_helical_dom_sf"/>
</dbReference>
<feature type="compositionally biased region" description="Basic and acidic residues" evidence="3">
    <location>
        <begin position="294"/>
        <end position="307"/>
    </location>
</feature>
<dbReference type="InterPro" id="IPR027417">
    <property type="entry name" value="P-loop_NTPase"/>
</dbReference>